<feature type="transmembrane region" description="Helical" evidence="1">
    <location>
        <begin position="6"/>
        <end position="27"/>
    </location>
</feature>
<keyword evidence="1" id="KW-0472">Membrane</keyword>
<gene>
    <name evidence="2" type="ORF">METZ01_LOCUS362453</name>
</gene>
<evidence type="ECO:0000256" key="1">
    <source>
        <dbReference type="SAM" id="Phobius"/>
    </source>
</evidence>
<accession>A0A382SIB4</accession>
<keyword evidence="1" id="KW-0812">Transmembrane</keyword>
<dbReference type="AlphaFoldDB" id="A0A382SIB4"/>
<evidence type="ECO:0000313" key="2">
    <source>
        <dbReference type="EMBL" id="SVD09599.1"/>
    </source>
</evidence>
<feature type="transmembrane region" description="Helical" evidence="1">
    <location>
        <begin position="70"/>
        <end position="93"/>
    </location>
</feature>
<organism evidence="2">
    <name type="scientific">marine metagenome</name>
    <dbReference type="NCBI Taxonomy" id="408172"/>
    <lineage>
        <taxon>unclassified sequences</taxon>
        <taxon>metagenomes</taxon>
        <taxon>ecological metagenomes</taxon>
    </lineage>
</organism>
<reference evidence="2" key="1">
    <citation type="submission" date="2018-05" db="EMBL/GenBank/DDBJ databases">
        <authorList>
            <person name="Lanie J.A."/>
            <person name="Ng W.-L."/>
            <person name="Kazmierczak K.M."/>
            <person name="Andrzejewski T.M."/>
            <person name="Davidsen T.M."/>
            <person name="Wayne K.J."/>
            <person name="Tettelin H."/>
            <person name="Glass J.I."/>
            <person name="Rusch D."/>
            <person name="Podicherti R."/>
            <person name="Tsui H.-C.T."/>
            <person name="Winkler M.E."/>
        </authorList>
    </citation>
    <scope>NUCLEOTIDE SEQUENCE</scope>
</reference>
<name>A0A382SIB4_9ZZZZ</name>
<proteinExistence type="predicted"/>
<sequence>MNANWFNLIIPLISFLINVISQVLLFRMNPGFGLLKSEYVGFVSGLIMLALLHTYSFVEYRQSIEIISPILITNLLTYGALGYCYFHFINLCLTARRIRLVRDLYKSANGLSMAEILEEYNANKMVQIRLKRLLDSGQIVFLDGKYYIGKPFILFTANCMVALKQLFLGKRSGYE</sequence>
<feature type="transmembrane region" description="Helical" evidence="1">
    <location>
        <begin position="39"/>
        <end position="58"/>
    </location>
</feature>
<protein>
    <submittedName>
        <fullName evidence="2">Uncharacterized protein</fullName>
    </submittedName>
</protein>
<dbReference type="EMBL" id="UINC01129306">
    <property type="protein sequence ID" value="SVD09599.1"/>
    <property type="molecule type" value="Genomic_DNA"/>
</dbReference>
<keyword evidence="1" id="KW-1133">Transmembrane helix</keyword>